<evidence type="ECO:0000256" key="2">
    <source>
        <dbReference type="ARBA" id="ARBA00022679"/>
    </source>
</evidence>
<dbReference type="EMBL" id="JAGIOB010000001">
    <property type="protein sequence ID" value="MBP2417280.1"/>
    <property type="molecule type" value="Genomic_DNA"/>
</dbReference>
<keyword evidence="1" id="KW-0328">Glycosyltransferase</keyword>
<dbReference type="RefSeq" id="WP_210055621.1">
    <property type="nucleotide sequence ID" value="NZ_BAAAMH010000009.1"/>
</dbReference>
<dbReference type="PANTHER" id="PTHR34106">
    <property type="entry name" value="GLYCOSIDASE"/>
    <property type="match status" value="1"/>
</dbReference>
<dbReference type="InterPro" id="IPR007184">
    <property type="entry name" value="Mannoside_phosphorylase"/>
</dbReference>
<evidence type="ECO:0000256" key="1">
    <source>
        <dbReference type="ARBA" id="ARBA00022676"/>
    </source>
</evidence>
<dbReference type="InterPro" id="IPR023296">
    <property type="entry name" value="Glyco_hydro_beta-prop_sf"/>
</dbReference>
<dbReference type="CDD" id="cd18613">
    <property type="entry name" value="GH130"/>
    <property type="match status" value="1"/>
</dbReference>
<protein>
    <submittedName>
        <fullName evidence="4">GH43/DUF377 family glycosyl hydrolase</fullName>
    </submittedName>
</protein>
<keyword evidence="4" id="KW-0378">Hydrolase</keyword>
<gene>
    <name evidence="4" type="ORF">JOF54_002202</name>
</gene>
<comment type="caution">
    <text evidence="4">The sequence shown here is derived from an EMBL/GenBank/DDBJ whole genome shotgun (WGS) entry which is preliminary data.</text>
</comment>
<organism evidence="4 5">
    <name type="scientific">Microlunatus capsulatus</name>
    <dbReference type="NCBI Taxonomy" id="99117"/>
    <lineage>
        <taxon>Bacteria</taxon>
        <taxon>Bacillati</taxon>
        <taxon>Actinomycetota</taxon>
        <taxon>Actinomycetes</taxon>
        <taxon>Propionibacteriales</taxon>
        <taxon>Propionibacteriaceae</taxon>
        <taxon>Microlunatus</taxon>
    </lineage>
</organism>
<dbReference type="Proteomes" id="UP000758168">
    <property type="component" value="Unassembled WGS sequence"/>
</dbReference>
<dbReference type="Gene3D" id="2.115.10.20">
    <property type="entry name" value="Glycosyl hydrolase domain, family 43"/>
    <property type="match status" value="1"/>
</dbReference>
<keyword evidence="5" id="KW-1185">Reference proteome</keyword>
<accession>A0ABS4Z8A7</accession>
<evidence type="ECO:0000313" key="5">
    <source>
        <dbReference type="Proteomes" id="UP000758168"/>
    </source>
</evidence>
<dbReference type="PANTHER" id="PTHR34106:SF4">
    <property type="entry name" value="BLL5143 PROTEIN"/>
    <property type="match status" value="1"/>
</dbReference>
<keyword evidence="2" id="KW-0808">Transferase</keyword>
<dbReference type="SUPFAM" id="SSF75005">
    <property type="entry name" value="Arabinanase/levansucrase/invertase"/>
    <property type="match status" value="1"/>
</dbReference>
<reference evidence="4 5" key="1">
    <citation type="submission" date="2021-03" db="EMBL/GenBank/DDBJ databases">
        <title>Sequencing the genomes of 1000 actinobacteria strains.</title>
        <authorList>
            <person name="Klenk H.-P."/>
        </authorList>
    </citation>
    <scope>NUCLEOTIDE SEQUENCE [LARGE SCALE GENOMIC DNA]</scope>
    <source>
        <strain evidence="4 5">DSM 12936</strain>
    </source>
</reference>
<sequence>MSADLVVRSPLVLRPDPGRVIARQFLPGQEVLADGRARVDAVVDRVQAMPDADVTATLAETVATFGHRHDDLDAVFARHFAAVADRAGTGVVSAERAALLGAYFTQEYALEAAALFNPSMVPHPDQDGLAPGELRFLMTVRSVGEGHVSSIQLRTGVLGATPGDLRVDEPGRPRTPEHRPASLTRETLLTAVADRTGTPVDELARLLPARVDGDNLEQVLDAVRRDYVDRGRGNTVSEQVRWVFACDYGLDVDPARPLADTVLFPVAPDEVQGVEDARITRLVEDDGSVGYHATYTAYDGSGITSHLVSTDDFRRLEVRQLLGPASRSKGMALFPRRVGGEYTALVRWDRESIGVARSRDLRWWDDAVTVQQPVAPWELIQLGNCGPPVETEAGWLVLDHGVGPVRRYGMGALLLDRDDPTVLRGVLPEPLLLPDEDERVGYVPNVVYSCGALVHGDRLVVPYGCSDSSIRFAFVDLPALLDRLTA</sequence>
<dbReference type="GO" id="GO:0016787">
    <property type="term" value="F:hydrolase activity"/>
    <property type="evidence" value="ECO:0007669"/>
    <property type="project" value="UniProtKB-KW"/>
</dbReference>
<name>A0ABS4Z8A7_9ACTN</name>
<proteinExistence type="inferred from homology"/>
<evidence type="ECO:0000256" key="3">
    <source>
        <dbReference type="ARBA" id="ARBA00024356"/>
    </source>
</evidence>
<evidence type="ECO:0000313" key="4">
    <source>
        <dbReference type="EMBL" id="MBP2417280.1"/>
    </source>
</evidence>
<dbReference type="Pfam" id="PF04041">
    <property type="entry name" value="Glyco_hydro_130"/>
    <property type="match status" value="1"/>
</dbReference>
<comment type="similarity">
    <text evidence="3">Belongs to the glycosyl hydrolase 130 family.</text>
</comment>